<protein>
    <submittedName>
        <fullName evidence="2">Uncharacterized protein</fullName>
    </submittedName>
</protein>
<feature type="signal peptide" evidence="1">
    <location>
        <begin position="1"/>
        <end position="24"/>
    </location>
</feature>
<organism evidence="2 3">
    <name type="scientific">Nocardioides lianchengensis</name>
    <dbReference type="NCBI Taxonomy" id="1045774"/>
    <lineage>
        <taxon>Bacteria</taxon>
        <taxon>Bacillati</taxon>
        <taxon>Actinomycetota</taxon>
        <taxon>Actinomycetes</taxon>
        <taxon>Propionibacteriales</taxon>
        <taxon>Nocardioidaceae</taxon>
        <taxon>Nocardioides</taxon>
    </lineage>
</organism>
<proteinExistence type="predicted"/>
<evidence type="ECO:0000256" key="1">
    <source>
        <dbReference type="SAM" id="SignalP"/>
    </source>
</evidence>
<reference evidence="2 3" key="1">
    <citation type="submission" date="2016-10" db="EMBL/GenBank/DDBJ databases">
        <authorList>
            <person name="de Groot N.N."/>
        </authorList>
    </citation>
    <scope>NUCLEOTIDE SEQUENCE [LARGE SCALE GENOMIC DNA]</scope>
    <source>
        <strain evidence="2 3">CGMCC 4.6858</strain>
    </source>
</reference>
<keyword evidence="1" id="KW-0732">Signal</keyword>
<dbReference type="EMBL" id="FMZM01000005">
    <property type="protein sequence ID" value="SDC98945.1"/>
    <property type="molecule type" value="Genomic_DNA"/>
</dbReference>
<evidence type="ECO:0000313" key="3">
    <source>
        <dbReference type="Proteomes" id="UP000199034"/>
    </source>
</evidence>
<accession>A0A1G6R4G3</accession>
<dbReference type="AlphaFoldDB" id="A0A1G6R4G3"/>
<dbReference type="RefSeq" id="WP_090854887.1">
    <property type="nucleotide sequence ID" value="NZ_FMZM01000005.1"/>
</dbReference>
<sequence>MTTFSALRHATVVATALLSGLAVAAPAVAERGAYPDPADTQASLTDIREVRVAHGAERVTVAVGFTDLRATSDGGPSGLTVFLDANPDRRGPELALVTGLQEGTDYQLLRVRRWKLVGEPLTCDHSVRLRPARDLARVRVARSCLRDPERIRVAVRMVDQYDGSHPVTDWFRGPRRYTPWLSGA</sequence>
<dbReference type="STRING" id="1045774.SAMN05421872_105129"/>
<name>A0A1G6R4G3_9ACTN</name>
<feature type="chain" id="PRO_5038611563" evidence="1">
    <location>
        <begin position="25"/>
        <end position="184"/>
    </location>
</feature>
<dbReference type="OrthoDB" id="3780846at2"/>
<gene>
    <name evidence="2" type="ORF">SAMN05421872_105129</name>
</gene>
<dbReference type="Proteomes" id="UP000199034">
    <property type="component" value="Unassembled WGS sequence"/>
</dbReference>
<keyword evidence="3" id="KW-1185">Reference proteome</keyword>
<evidence type="ECO:0000313" key="2">
    <source>
        <dbReference type="EMBL" id="SDC98945.1"/>
    </source>
</evidence>